<name>A0A067PR56_9AGAM</name>
<sequence length="131" mass="14944">MRLHRKLDNPSWRNEYERCDRVLIEKDANGDGMRSMLVGRLMAFLSFTHDDMCYPFTLVEWFLLEGDAPHEVTGMRVVKPEMEGGKRAVGLIHACRLHRSCCPSSSSLSRFLEASRCTFLVLVGCIYGVLC</sequence>
<organism evidence="1 2">
    <name type="scientific">Jaapia argillacea MUCL 33604</name>
    <dbReference type="NCBI Taxonomy" id="933084"/>
    <lineage>
        <taxon>Eukaryota</taxon>
        <taxon>Fungi</taxon>
        <taxon>Dikarya</taxon>
        <taxon>Basidiomycota</taxon>
        <taxon>Agaricomycotina</taxon>
        <taxon>Agaricomycetes</taxon>
        <taxon>Agaricomycetidae</taxon>
        <taxon>Jaapiales</taxon>
        <taxon>Jaapiaceae</taxon>
        <taxon>Jaapia</taxon>
    </lineage>
</organism>
<reference evidence="2" key="1">
    <citation type="journal article" date="2014" name="Proc. Natl. Acad. Sci. U.S.A.">
        <title>Extensive sampling of basidiomycete genomes demonstrates inadequacy of the white-rot/brown-rot paradigm for wood decay fungi.</title>
        <authorList>
            <person name="Riley R."/>
            <person name="Salamov A.A."/>
            <person name="Brown D.W."/>
            <person name="Nagy L.G."/>
            <person name="Floudas D."/>
            <person name="Held B.W."/>
            <person name="Levasseur A."/>
            <person name="Lombard V."/>
            <person name="Morin E."/>
            <person name="Otillar R."/>
            <person name="Lindquist E.A."/>
            <person name="Sun H."/>
            <person name="LaButti K.M."/>
            <person name="Schmutz J."/>
            <person name="Jabbour D."/>
            <person name="Luo H."/>
            <person name="Baker S.E."/>
            <person name="Pisabarro A.G."/>
            <person name="Walton J.D."/>
            <person name="Blanchette R.A."/>
            <person name="Henrissat B."/>
            <person name="Martin F."/>
            <person name="Cullen D."/>
            <person name="Hibbett D.S."/>
            <person name="Grigoriev I.V."/>
        </authorList>
    </citation>
    <scope>NUCLEOTIDE SEQUENCE [LARGE SCALE GENOMIC DNA]</scope>
    <source>
        <strain evidence="2">MUCL 33604</strain>
    </source>
</reference>
<keyword evidence="2" id="KW-1185">Reference proteome</keyword>
<gene>
    <name evidence="1" type="ORF">JAAARDRAFT_698558</name>
</gene>
<dbReference type="InParanoid" id="A0A067PR56"/>
<proteinExistence type="predicted"/>
<dbReference type="HOGENOM" id="CLU_1927927_0_0_1"/>
<accession>A0A067PR56</accession>
<dbReference type="EMBL" id="KL197732">
    <property type="protein sequence ID" value="KDQ53792.1"/>
    <property type="molecule type" value="Genomic_DNA"/>
</dbReference>
<dbReference type="AlphaFoldDB" id="A0A067PR56"/>
<dbReference type="Proteomes" id="UP000027265">
    <property type="component" value="Unassembled WGS sequence"/>
</dbReference>
<evidence type="ECO:0000313" key="1">
    <source>
        <dbReference type="EMBL" id="KDQ53792.1"/>
    </source>
</evidence>
<protein>
    <submittedName>
        <fullName evidence="1">Uncharacterized protein</fullName>
    </submittedName>
</protein>
<evidence type="ECO:0000313" key="2">
    <source>
        <dbReference type="Proteomes" id="UP000027265"/>
    </source>
</evidence>